<dbReference type="InterPro" id="IPR026983">
    <property type="entry name" value="DHC"/>
</dbReference>
<evidence type="ECO:0000313" key="2">
    <source>
        <dbReference type="EMBL" id="CAF4114165.1"/>
    </source>
</evidence>
<organism evidence="2 3">
    <name type="scientific">Rotaria sordida</name>
    <dbReference type="NCBI Taxonomy" id="392033"/>
    <lineage>
        <taxon>Eukaryota</taxon>
        <taxon>Metazoa</taxon>
        <taxon>Spiralia</taxon>
        <taxon>Gnathifera</taxon>
        <taxon>Rotifera</taxon>
        <taxon>Eurotatoria</taxon>
        <taxon>Bdelloidea</taxon>
        <taxon>Philodinida</taxon>
        <taxon>Philodinidae</taxon>
        <taxon>Rotaria</taxon>
    </lineage>
</organism>
<accession>A0A819VUQ2</accession>
<dbReference type="Gene3D" id="1.10.8.710">
    <property type="match status" value="1"/>
</dbReference>
<dbReference type="InterPro" id="IPR035699">
    <property type="entry name" value="AAA_6"/>
</dbReference>
<evidence type="ECO:0000259" key="1">
    <source>
        <dbReference type="Pfam" id="PF12774"/>
    </source>
</evidence>
<dbReference type="EMBL" id="CAJOBD010008498">
    <property type="protein sequence ID" value="CAF4114165.1"/>
    <property type="molecule type" value="Genomic_DNA"/>
</dbReference>
<comment type="caution">
    <text evidence="2">The sequence shown here is derived from an EMBL/GenBank/DDBJ whole genome shotgun (WGS) entry which is preliminary data.</text>
</comment>
<dbReference type="GO" id="GO:0051959">
    <property type="term" value="F:dynein light intermediate chain binding"/>
    <property type="evidence" value="ECO:0007669"/>
    <property type="project" value="InterPro"/>
</dbReference>
<gene>
    <name evidence="2" type="ORF">JBS370_LOCUS32336</name>
</gene>
<dbReference type="GO" id="GO:0005524">
    <property type="term" value="F:ATP binding"/>
    <property type="evidence" value="ECO:0007669"/>
    <property type="project" value="InterPro"/>
</dbReference>
<protein>
    <recommendedName>
        <fullName evidence="1">Dynein heavy chain hydrolytic ATP-binding dynein motor region domain-containing protein</fullName>
    </recommendedName>
</protein>
<feature type="non-terminal residue" evidence="2">
    <location>
        <position position="1"/>
    </location>
</feature>
<dbReference type="InterPro" id="IPR043157">
    <property type="entry name" value="Dynein_AAA1S"/>
</dbReference>
<dbReference type="GO" id="GO:0030286">
    <property type="term" value="C:dynein complex"/>
    <property type="evidence" value="ECO:0007669"/>
    <property type="project" value="InterPro"/>
</dbReference>
<dbReference type="Proteomes" id="UP000663836">
    <property type="component" value="Unassembled WGS sequence"/>
</dbReference>
<sequence>MVTLYRYASELLRKQYYYDWGLRSFKSVLSMTGYLKRITIKEDSEEIVLVKALRDMNIPKFISDDVHLFINL</sequence>
<dbReference type="PANTHER" id="PTHR22878">
    <property type="entry name" value="DYNEIN HEAVY CHAIN 6, AXONEMAL-LIKE-RELATED"/>
    <property type="match status" value="1"/>
</dbReference>
<evidence type="ECO:0000313" key="3">
    <source>
        <dbReference type="Proteomes" id="UP000663836"/>
    </source>
</evidence>
<feature type="domain" description="Dynein heavy chain hydrolytic ATP-binding dynein motor region" evidence="1">
    <location>
        <begin position="1"/>
        <end position="72"/>
    </location>
</feature>
<proteinExistence type="predicted"/>
<dbReference type="GO" id="GO:0045505">
    <property type="term" value="F:dynein intermediate chain binding"/>
    <property type="evidence" value="ECO:0007669"/>
    <property type="project" value="InterPro"/>
</dbReference>
<dbReference type="AlphaFoldDB" id="A0A819VUQ2"/>
<dbReference type="GO" id="GO:0007018">
    <property type="term" value="P:microtubule-based movement"/>
    <property type="evidence" value="ECO:0007669"/>
    <property type="project" value="InterPro"/>
</dbReference>
<reference evidence="2" key="1">
    <citation type="submission" date="2021-02" db="EMBL/GenBank/DDBJ databases">
        <authorList>
            <person name="Nowell W R."/>
        </authorList>
    </citation>
    <scope>NUCLEOTIDE SEQUENCE</scope>
</reference>
<name>A0A819VUQ2_9BILA</name>
<dbReference type="Pfam" id="PF12774">
    <property type="entry name" value="AAA_6"/>
    <property type="match status" value="1"/>
</dbReference>